<dbReference type="Proteomes" id="UP000077002">
    <property type="component" value="Unassembled WGS sequence"/>
</dbReference>
<feature type="region of interest" description="Disordered" evidence="4">
    <location>
        <begin position="1"/>
        <end position="210"/>
    </location>
</feature>
<feature type="compositionally biased region" description="Basic and acidic residues" evidence="4">
    <location>
        <begin position="168"/>
        <end position="183"/>
    </location>
</feature>
<sequence>MSSSTAPSGQPSAMNSSHHPSRPTGARHIGPSLLAASPSRRVTSGSATQTVTPVDSASSRSVSPEPLILRLRGAHDATAAGSSTNTSRGRRRQITWAEDVVDNEGLGRKSSKVCCIYHKPREFGESSSEDDSSSDSSSDSDSDAGGSDSPDDGGARMSGNRKGRKHDHPRDHHNHNDGCDHGKGKGRRKPSPNAYERVPRYHTKNDAGKR</sequence>
<gene>
    <name evidence="5" type="ORF">AYO21_09566</name>
</gene>
<dbReference type="AlphaFoldDB" id="A0A177EYY4"/>
<comment type="function">
    <text evidence="1 3">Regulator of type 1 phosphatases which maintains protein phosphatase activity under strict control.</text>
</comment>
<evidence type="ECO:0000256" key="1">
    <source>
        <dbReference type="ARBA" id="ARBA00003401"/>
    </source>
</evidence>
<feature type="compositionally biased region" description="Basic and acidic residues" evidence="4">
    <location>
        <begin position="197"/>
        <end position="210"/>
    </location>
</feature>
<dbReference type="GO" id="GO:0008157">
    <property type="term" value="F:protein phosphatase 1 binding"/>
    <property type="evidence" value="ECO:0007669"/>
    <property type="project" value="TreeGrafter"/>
</dbReference>
<comment type="similarity">
    <text evidence="2 3">Belongs to the YPI1 family.</text>
</comment>
<evidence type="ECO:0000313" key="5">
    <source>
        <dbReference type="EMBL" id="OAG36252.1"/>
    </source>
</evidence>
<evidence type="ECO:0000256" key="4">
    <source>
        <dbReference type="SAM" id="MobiDB-lite"/>
    </source>
</evidence>
<dbReference type="PANTHER" id="PTHR20835">
    <property type="entry name" value="E3 UBIQUITIN-PROTEIN LIGASE PPP1R11-RELATED"/>
    <property type="match status" value="1"/>
</dbReference>
<proteinExistence type="inferred from homology"/>
<organism evidence="5 6">
    <name type="scientific">Fonsecaea monophora</name>
    <dbReference type="NCBI Taxonomy" id="254056"/>
    <lineage>
        <taxon>Eukaryota</taxon>
        <taxon>Fungi</taxon>
        <taxon>Dikarya</taxon>
        <taxon>Ascomycota</taxon>
        <taxon>Pezizomycotina</taxon>
        <taxon>Eurotiomycetes</taxon>
        <taxon>Chaetothyriomycetidae</taxon>
        <taxon>Chaetothyriales</taxon>
        <taxon>Herpotrichiellaceae</taxon>
        <taxon>Fonsecaea</taxon>
    </lineage>
</organism>
<keyword evidence="3" id="KW-0539">Nucleus</keyword>
<feature type="compositionally biased region" description="Polar residues" evidence="4">
    <location>
        <begin position="40"/>
        <end position="62"/>
    </location>
</feature>
<dbReference type="RefSeq" id="XP_022508204.1">
    <property type="nucleotide sequence ID" value="XM_022659498.1"/>
</dbReference>
<protein>
    <recommendedName>
        <fullName evidence="3">Type 1 phosphatases regulator</fullName>
    </recommendedName>
</protein>
<dbReference type="GO" id="GO:0004865">
    <property type="term" value="F:protein serine/threonine phosphatase inhibitor activity"/>
    <property type="evidence" value="ECO:0007669"/>
    <property type="project" value="UniProtKB-UniRule"/>
</dbReference>
<comment type="caution">
    <text evidence="5">The sequence shown here is derived from an EMBL/GenBank/DDBJ whole genome shotgun (WGS) entry which is preliminary data.</text>
</comment>
<evidence type="ECO:0000256" key="2">
    <source>
        <dbReference type="ARBA" id="ARBA00005605"/>
    </source>
</evidence>
<feature type="compositionally biased region" description="Polar residues" evidence="4">
    <location>
        <begin position="1"/>
        <end position="18"/>
    </location>
</feature>
<dbReference type="EMBL" id="LVKK01000096">
    <property type="protein sequence ID" value="OAG36252.1"/>
    <property type="molecule type" value="Genomic_DNA"/>
</dbReference>
<name>A0A177EYY4_9EURO</name>
<accession>A0A177EYY4</accession>
<dbReference type="GeneID" id="34604698"/>
<evidence type="ECO:0000256" key="3">
    <source>
        <dbReference type="RuleBase" id="RU367162"/>
    </source>
</evidence>
<dbReference type="GO" id="GO:0005634">
    <property type="term" value="C:nucleus"/>
    <property type="evidence" value="ECO:0007669"/>
    <property type="project" value="UniProtKB-SubCell"/>
</dbReference>
<dbReference type="OrthoDB" id="307488at2759"/>
<evidence type="ECO:0000313" key="6">
    <source>
        <dbReference type="Proteomes" id="UP000077002"/>
    </source>
</evidence>
<dbReference type="Pfam" id="PF07491">
    <property type="entry name" value="PPI_Ypi1"/>
    <property type="match status" value="1"/>
</dbReference>
<dbReference type="PANTHER" id="PTHR20835:SF0">
    <property type="entry name" value="E3 UBIQUITIN-PROTEIN LIGASE PPP1R11"/>
    <property type="match status" value="1"/>
</dbReference>
<dbReference type="InterPro" id="IPR011107">
    <property type="entry name" value="PPI_Ypi1"/>
</dbReference>
<reference evidence="5 6" key="1">
    <citation type="submission" date="2016-03" db="EMBL/GenBank/DDBJ databases">
        <title>Draft genome sequence of the Fonsecaea monophora CBS 269.37.</title>
        <authorList>
            <person name="Bombassaro A."/>
            <person name="Vinicius W.A."/>
            <person name="De Hoog S."/>
            <person name="Sun J."/>
            <person name="Souza E.M."/>
            <person name="Raittz R.T."/>
            <person name="Costa F."/>
            <person name="Leao A.C."/>
            <person name="Tadra-Sfeir M.Z."/>
            <person name="Baura V."/>
            <person name="Balsanelli E."/>
            <person name="Pedrosa F.O."/>
            <person name="Moreno L.F."/>
            <person name="Steffens M.B."/>
            <person name="Xi L."/>
            <person name="Bocca A.L."/>
            <person name="Felipe M.S."/>
            <person name="Teixeira M."/>
            <person name="Telles Filho F.Q."/>
            <person name="Azevedo C.M."/>
            <person name="Gomes R."/>
            <person name="Vicente V.A."/>
        </authorList>
    </citation>
    <scope>NUCLEOTIDE SEQUENCE [LARGE SCALE GENOMIC DNA]</scope>
    <source>
        <strain evidence="5 6">CBS 269.37</strain>
    </source>
</reference>
<comment type="subcellular location">
    <subcellularLocation>
        <location evidence="3">Nucleus</location>
    </subcellularLocation>
</comment>
<feature type="compositionally biased region" description="Acidic residues" evidence="4">
    <location>
        <begin position="127"/>
        <end position="142"/>
    </location>
</feature>
<keyword evidence="6" id="KW-1185">Reference proteome</keyword>